<gene>
    <name evidence="1" type="ORF">SOIL9_48720</name>
</gene>
<reference evidence="1 2" key="1">
    <citation type="submission" date="2019-05" db="EMBL/GenBank/DDBJ databases">
        <authorList>
            <consortium name="Science for Life Laboratories"/>
        </authorList>
    </citation>
    <scope>NUCLEOTIDE SEQUENCE [LARGE SCALE GENOMIC DNA]</scope>
    <source>
        <strain evidence="1">Soil9</strain>
    </source>
</reference>
<name>A0A6P2D090_9BACT</name>
<organism evidence="1 2">
    <name type="scientific">Gemmata massiliana</name>
    <dbReference type="NCBI Taxonomy" id="1210884"/>
    <lineage>
        <taxon>Bacteria</taxon>
        <taxon>Pseudomonadati</taxon>
        <taxon>Planctomycetota</taxon>
        <taxon>Planctomycetia</taxon>
        <taxon>Gemmatales</taxon>
        <taxon>Gemmataceae</taxon>
        <taxon>Gemmata</taxon>
    </lineage>
</organism>
<protein>
    <submittedName>
        <fullName evidence="1">Uncharacterized protein</fullName>
    </submittedName>
</protein>
<keyword evidence="2" id="KW-1185">Reference proteome</keyword>
<dbReference type="EMBL" id="LR593886">
    <property type="protein sequence ID" value="VTR92842.1"/>
    <property type="molecule type" value="Genomic_DNA"/>
</dbReference>
<dbReference type="RefSeq" id="WP_162667654.1">
    <property type="nucleotide sequence ID" value="NZ_LR593886.1"/>
</dbReference>
<evidence type="ECO:0000313" key="1">
    <source>
        <dbReference type="EMBL" id="VTR92842.1"/>
    </source>
</evidence>
<sequence>MSAQVANPGITDVPLLTYLPLPAVTKDLFVVHYSSDPVVARQNQTPPVSAIVVQSVLSGTPLAFAAFTEAEASGVPPGQFLERFPQFEREMLRDFAEYTATHPEAVWVHWGLKEAFFGFDPLNQRAKFHRQQYHNIVPERRFDLAHHLAQRFGDDFAPHPRLWHTARRNLGAIPDLLDDEATLAAWQRGEHGADLRSLYAKVDAIARLFDRVRFDRFITGAAGPNPVPDLKPLATSLHQPDDPAFFRRPELDAGASSFRLKDMTLRHWALLDELLRREAFNHKSRVKTAALAVGVGGANANPNSFKTPIAELAEYELVGTAEGQGGGVWLTRDGRLLAQTRHTN</sequence>
<accession>A0A6P2D090</accession>
<proteinExistence type="predicted"/>
<dbReference type="KEGG" id="gms:SOIL9_48720"/>
<dbReference type="AlphaFoldDB" id="A0A6P2D090"/>
<dbReference type="Proteomes" id="UP000464178">
    <property type="component" value="Chromosome"/>
</dbReference>
<evidence type="ECO:0000313" key="2">
    <source>
        <dbReference type="Proteomes" id="UP000464178"/>
    </source>
</evidence>